<accession>A0ABY0R7V8</accession>
<reference evidence="1 2" key="1">
    <citation type="submission" date="2016-10" db="EMBL/GenBank/DDBJ databases">
        <authorList>
            <person name="Varghese N."/>
            <person name="Submissions S."/>
        </authorList>
    </citation>
    <scope>NUCLEOTIDE SEQUENCE [LARGE SCALE GENOMIC DNA]</scope>
    <source>
        <strain evidence="1 2">DSM 6083</strain>
    </source>
</reference>
<protein>
    <submittedName>
        <fullName evidence="1">Phage major capsid protein E</fullName>
    </submittedName>
</protein>
<evidence type="ECO:0000313" key="1">
    <source>
        <dbReference type="EMBL" id="SDM79460.1"/>
    </source>
</evidence>
<dbReference type="InterPro" id="IPR005564">
    <property type="entry name" value="Major_capsid_GpE"/>
</dbReference>
<dbReference type="EMBL" id="FNHO01000009">
    <property type="protein sequence ID" value="SDM79460.1"/>
    <property type="molecule type" value="Genomic_DNA"/>
</dbReference>
<evidence type="ECO:0000313" key="2">
    <source>
        <dbReference type="Proteomes" id="UP000182276"/>
    </source>
</evidence>
<organism evidence="1 2">
    <name type="scientific">Stutzerimonas balearica DSM 6083</name>
    <dbReference type="NCBI Taxonomy" id="1123016"/>
    <lineage>
        <taxon>Bacteria</taxon>
        <taxon>Pseudomonadati</taxon>
        <taxon>Pseudomonadota</taxon>
        <taxon>Gammaproteobacteria</taxon>
        <taxon>Pseudomonadales</taxon>
        <taxon>Pseudomonadaceae</taxon>
        <taxon>Stutzerimonas</taxon>
    </lineage>
</organism>
<sequence>MTWKEFYGKVGSISFIGENDAYLIPIGVSELFITRYAPADYMETVNTIGLPLYAKQELMRMNKGVALEAQSNPLNLCTKPRAVIKLTK</sequence>
<dbReference type="Proteomes" id="UP000182276">
    <property type="component" value="Unassembled WGS sequence"/>
</dbReference>
<gene>
    <name evidence="1" type="ORF">SAMN05660875_10935</name>
</gene>
<dbReference type="Pfam" id="PF03864">
    <property type="entry name" value="Phage_cap_E"/>
    <property type="match status" value="1"/>
</dbReference>
<keyword evidence="2" id="KW-1185">Reference proteome</keyword>
<comment type="caution">
    <text evidence="1">The sequence shown here is derived from an EMBL/GenBank/DDBJ whole genome shotgun (WGS) entry which is preliminary data.</text>
</comment>
<name>A0ABY0R7V8_9GAMM</name>
<proteinExistence type="predicted"/>